<dbReference type="EMBL" id="MN750513">
    <property type="protein sequence ID" value="QNN89304.1"/>
    <property type="molecule type" value="Genomic_DNA"/>
</dbReference>
<organism evidence="1">
    <name type="scientific">Spilarctia obliqua nucleopolyhedrovirus</name>
    <dbReference type="NCBI Taxonomy" id="1638618"/>
    <lineage>
        <taxon>Viruses</taxon>
        <taxon>Viruses incertae sedis</taxon>
        <taxon>Naldaviricetes</taxon>
        <taxon>Lefavirales</taxon>
        <taxon>Baculoviridae</taxon>
        <taxon>Alphabaculovirus</taxon>
    </lineage>
</organism>
<sequence>MQLPDLKRRAGTKLNATIIHRPCLRELIQINSLRQTIIEYGRTCAATAFVVVNANGAGLGASGQNMLSVQRNKQHNGQQHRFNLHSE</sequence>
<evidence type="ECO:0000313" key="1">
    <source>
        <dbReference type="EMBL" id="QNN89304.1"/>
    </source>
</evidence>
<reference evidence="1" key="1">
    <citation type="submission" date="2019-11" db="EMBL/GenBank/DDBJ databases">
        <title>Studies on the baculoviruses infecting the caterpillars, Spilarctia obliqua Walker (Erebidae) and Pieris brassicae Linn. (Pieridae) (Insecta: Lepidoptera).</title>
        <authorList>
            <person name="Paul S."/>
            <person name="Arumugaperumal A."/>
            <person name="Sathiya Balasingh Thangapandi E.J.J."/>
            <person name="Sarjubala Devi H."/>
            <person name="Johnson T."/>
            <person name="Maisnam S."/>
            <person name="Krishnavel S."/>
            <person name="Soman Syamala S."/>
            <person name="Ramamoorthy S."/>
            <person name="Karthikeyan R."/>
            <person name="Subburaman C."/>
            <person name="Jeyaprakash R."/>
            <person name="Azhaguchamy M."/>
            <person name="Ramaiyer V."/>
            <person name="Sivasubramaniam S."/>
        </authorList>
    </citation>
    <scope>NUCLEOTIDE SEQUENCE</scope>
    <source>
        <strain evidence="1">Manipur</strain>
    </source>
</reference>
<protein>
    <submittedName>
        <fullName evidence="1">Conotoxin-like protein</fullName>
    </submittedName>
</protein>
<proteinExistence type="predicted"/>
<name>A0A7G9U873_9ABAC</name>
<accession>A0A7G9U873</accession>